<dbReference type="HOGENOM" id="CLU_380737_0_0_6"/>
<dbReference type="Proteomes" id="UP000002517">
    <property type="component" value="Chromosome"/>
</dbReference>
<organism evidence="1 2">
    <name type="scientific">Legionella pneumophila (strain Lens)</name>
    <dbReference type="NCBI Taxonomy" id="297245"/>
    <lineage>
        <taxon>Bacteria</taxon>
        <taxon>Pseudomonadati</taxon>
        <taxon>Pseudomonadota</taxon>
        <taxon>Gammaproteobacteria</taxon>
        <taxon>Legionellales</taxon>
        <taxon>Legionellaceae</taxon>
        <taxon>Legionella</taxon>
    </lineage>
</organism>
<evidence type="ECO:0000313" key="2">
    <source>
        <dbReference type="Proteomes" id="UP000002517"/>
    </source>
</evidence>
<dbReference type="KEGG" id="lpf:lpl2857"/>
<gene>
    <name evidence="1" type="ordered locus">lpl2857</name>
</gene>
<accession>Q5WSM1</accession>
<evidence type="ECO:0000313" key="1">
    <source>
        <dbReference type="EMBL" id="CAH17101.1"/>
    </source>
</evidence>
<protein>
    <submittedName>
        <fullName evidence="1">Uncharacterized protein</fullName>
    </submittedName>
</protein>
<dbReference type="RefSeq" id="WP_011216772.1">
    <property type="nucleotide sequence ID" value="NC_006369.1"/>
</dbReference>
<reference evidence="1 2" key="1">
    <citation type="journal article" date="2004" name="Nat. Genet.">
        <title>Evidence in the Legionella pneumophila genome for exploitation of host cell functions and high genome plasticity.</title>
        <authorList>
            <person name="Cazalet C."/>
            <person name="Rusniok C."/>
            <person name="Bruggemann H."/>
            <person name="Zidane N."/>
            <person name="Magnier A."/>
            <person name="Ma L."/>
            <person name="Tichit M."/>
            <person name="Jarraud S."/>
            <person name="Bouchier C."/>
            <person name="Vandenesch F."/>
            <person name="Kunst F."/>
            <person name="Etienne J."/>
            <person name="Glaser P."/>
            <person name="Buchrieser C."/>
        </authorList>
    </citation>
    <scope>NUCLEOTIDE SEQUENCE [LARGE SCALE GENOMIC DNA]</scope>
    <source>
        <strain evidence="1 2">Lens</strain>
    </source>
</reference>
<dbReference type="AlphaFoldDB" id="Q5WSM1"/>
<dbReference type="LegioList" id="lpl2857"/>
<proteinExistence type="predicted"/>
<name>Q5WSM1_LEGPL</name>
<dbReference type="EMBL" id="CR628337">
    <property type="protein sequence ID" value="CAH17101.1"/>
    <property type="molecule type" value="Genomic_DNA"/>
</dbReference>
<sequence>MTRNKTEKNIQFDFNECLEKAKANELSSLDILNNKDTWDSLSIKQKQRLCVEWVRHGYFSFEEFNDLDCAPELYGLLNEDIYIVGIKQDPVRLQNIPDDILSTILPVLYEDRNFMDDLIDKACEDITILQSSQELHKKVIELAAHQIWGGKKSIFIRGDTRFYKDVEECIIESINQGKFVINNENTFLSGQFHYSSGFLAHSPAICMAILRKNPGKLFIVSKDILPLIINDSETMGVIVQALRCGEIEMKTIPTSMKNKDICFAALIFNLRNNIFVPEEIREQLDYEEIYYEAMLANPAALKDIPDDMKSKIINRFSHEEFFQLIQKYHFNCLPYLPDEWVEKIKREVLPKVRTVVVYDPTRYDREIRMSCQLYASRPQYQDQTIVINSEDLNHLLKTLSKVSEHSSIKLVINGHSSYRSEQLAGLSSQSIVHYLEKYPIIHDLVLSGCSTVKMEVTAQEKEMIKEFIFLINQKSIENNRSPEEIIDELVANGVFEKGHPEYKEYKKFVPFLQSITVTPEEIEKNLKESLMKLVIDELEKSKKISHSITIKAIPSPLNVNETYEKSTRGFVVWNKELYKEGKTGLDSDLRKLEYRNYFFNTIKPPVMAKIYIAKERITKKGENKLNGRNEKAYIIVTKGNSAPELHYYDPAAKIISKLDLKENHSHELLSIVMQTIGLENIKQGINLFNLDDRNQKEKLDDIILSIEDGTNKQELTSAKSIRYHITK</sequence>